<accession>A0A6J6PPB6</accession>
<dbReference type="InterPro" id="IPR050301">
    <property type="entry name" value="NTE"/>
</dbReference>
<dbReference type="PANTHER" id="PTHR14226">
    <property type="entry name" value="NEUROPATHY TARGET ESTERASE/SWISS CHEESE D.MELANOGASTER"/>
    <property type="match status" value="1"/>
</dbReference>
<dbReference type="EMBL" id="CAFBON010000056">
    <property type="protein sequence ID" value="CAB4983830.1"/>
    <property type="molecule type" value="Genomic_DNA"/>
</dbReference>
<gene>
    <name evidence="5" type="ORF">UFOPK2602_00415</name>
    <name evidence="6" type="ORF">UFOPK2806_01510</name>
    <name evidence="7" type="ORF">UFOPK3417_01217</name>
    <name evidence="8" type="ORF">UFOPK3954_00692</name>
    <name evidence="9" type="ORF">UFOPK4306_01088</name>
</gene>
<dbReference type="Gene3D" id="3.40.1090.10">
    <property type="entry name" value="Cytosolic phospholipase A2 catalytic domain"/>
    <property type="match status" value="1"/>
</dbReference>
<evidence type="ECO:0000313" key="5">
    <source>
        <dbReference type="EMBL" id="CAB4697954.1"/>
    </source>
</evidence>
<reference evidence="5" key="1">
    <citation type="submission" date="2020-05" db="EMBL/GenBank/DDBJ databases">
        <authorList>
            <person name="Chiriac C."/>
            <person name="Salcher M."/>
            <person name="Ghai R."/>
            <person name="Kavagutti S V."/>
        </authorList>
    </citation>
    <scope>NUCLEOTIDE SEQUENCE</scope>
</reference>
<name>A0A6J6PPB6_9ZZZZ</name>
<evidence type="ECO:0000313" key="8">
    <source>
        <dbReference type="EMBL" id="CAB4983830.1"/>
    </source>
</evidence>
<feature type="domain" description="PNPLA" evidence="4">
    <location>
        <begin position="5"/>
        <end position="175"/>
    </location>
</feature>
<evidence type="ECO:0000256" key="1">
    <source>
        <dbReference type="ARBA" id="ARBA00022801"/>
    </source>
</evidence>
<evidence type="ECO:0000256" key="3">
    <source>
        <dbReference type="ARBA" id="ARBA00023098"/>
    </source>
</evidence>
<dbReference type="EMBL" id="CAEZXX010000017">
    <property type="protein sequence ID" value="CAB4697954.1"/>
    <property type="molecule type" value="Genomic_DNA"/>
</dbReference>
<protein>
    <submittedName>
        <fullName evidence="5">Unannotated protein</fullName>
    </submittedName>
</protein>
<dbReference type="InterPro" id="IPR002641">
    <property type="entry name" value="PNPLA_dom"/>
</dbReference>
<keyword evidence="3" id="KW-0443">Lipid metabolism</keyword>
<dbReference type="GO" id="GO:0016787">
    <property type="term" value="F:hydrolase activity"/>
    <property type="evidence" value="ECO:0007669"/>
    <property type="project" value="UniProtKB-KW"/>
</dbReference>
<dbReference type="AlphaFoldDB" id="A0A6J6PPB6"/>
<dbReference type="Pfam" id="PF01734">
    <property type="entry name" value="Patatin"/>
    <property type="match status" value="1"/>
</dbReference>
<sequence length="279" mass="29296">MTTAFVLSGGSNLGAAQVGMLKALFEAGIVPSSVIGTSVGAINAAAIAGSPTMDGVEHLERIWLGLGRKNIFPFHPVRGFLGFIGQRDSLFSSHALRQVVQSNLEFSRLEDAEIPISVVATEIRTGAEMVFRRGPALEAIMASAALPGIFPAVTIDGVQYMDGAVADNTPISPPISDGADTVYVLSSGTACGLSTAPRSALGIALQALAVLVQKRVWQEVTQYSGVCQMYVVPPLCPIEINPLDFSRSPEIIAASYASTQRWLAHGAPSATSLLKPHTH</sequence>
<evidence type="ECO:0000313" key="9">
    <source>
        <dbReference type="EMBL" id="CAB5061764.1"/>
    </source>
</evidence>
<evidence type="ECO:0000259" key="4">
    <source>
        <dbReference type="PROSITE" id="PS51635"/>
    </source>
</evidence>
<dbReference type="EMBL" id="CAEZYY010000020">
    <property type="protein sequence ID" value="CAB4758790.1"/>
    <property type="molecule type" value="Genomic_DNA"/>
</dbReference>
<evidence type="ECO:0000313" key="7">
    <source>
        <dbReference type="EMBL" id="CAB4879374.1"/>
    </source>
</evidence>
<proteinExistence type="predicted"/>
<keyword evidence="2" id="KW-0442">Lipid degradation</keyword>
<dbReference type="SUPFAM" id="SSF52151">
    <property type="entry name" value="FabD/lysophospholipase-like"/>
    <property type="match status" value="1"/>
</dbReference>
<dbReference type="PROSITE" id="PS51635">
    <property type="entry name" value="PNPLA"/>
    <property type="match status" value="1"/>
</dbReference>
<dbReference type="GO" id="GO:0016042">
    <property type="term" value="P:lipid catabolic process"/>
    <property type="evidence" value="ECO:0007669"/>
    <property type="project" value="UniProtKB-KW"/>
</dbReference>
<evidence type="ECO:0000256" key="2">
    <source>
        <dbReference type="ARBA" id="ARBA00022963"/>
    </source>
</evidence>
<keyword evidence="1" id="KW-0378">Hydrolase</keyword>
<organism evidence="5">
    <name type="scientific">freshwater metagenome</name>
    <dbReference type="NCBI Taxonomy" id="449393"/>
    <lineage>
        <taxon>unclassified sequences</taxon>
        <taxon>metagenomes</taxon>
        <taxon>ecological metagenomes</taxon>
    </lineage>
</organism>
<dbReference type="PANTHER" id="PTHR14226:SF57">
    <property type="entry name" value="BLR7027 PROTEIN"/>
    <property type="match status" value="1"/>
</dbReference>
<dbReference type="InterPro" id="IPR016035">
    <property type="entry name" value="Acyl_Trfase/lysoPLipase"/>
</dbReference>
<dbReference type="EMBL" id="CAFBLR010000118">
    <property type="protein sequence ID" value="CAB4879374.1"/>
    <property type="molecule type" value="Genomic_DNA"/>
</dbReference>
<evidence type="ECO:0000313" key="6">
    <source>
        <dbReference type="EMBL" id="CAB4758790.1"/>
    </source>
</evidence>
<dbReference type="EMBL" id="CAFBQP010000036">
    <property type="protein sequence ID" value="CAB5061764.1"/>
    <property type="molecule type" value="Genomic_DNA"/>
</dbReference>